<accession>A0A1C0TYC5</accession>
<dbReference type="RefSeq" id="WP_065824678.1">
    <property type="nucleotide sequence ID" value="NZ_CAWMQZ010000192.1"/>
</dbReference>
<evidence type="ECO:0000313" key="2">
    <source>
        <dbReference type="EMBL" id="OCQ50661.1"/>
    </source>
</evidence>
<evidence type="ECO:0000256" key="1">
    <source>
        <dbReference type="SAM" id="MobiDB-lite"/>
    </source>
</evidence>
<organism evidence="2 3">
    <name type="scientific">Photorhabdus australis subsp. thailandensis</name>
    <dbReference type="NCBI Taxonomy" id="2805096"/>
    <lineage>
        <taxon>Bacteria</taxon>
        <taxon>Pseudomonadati</taxon>
        <taxon>Pseudomonadota</taxon>
        <taxon>Gammaproteobacteria</taxon>
        <taxon>Enterobacterales</taxon>
        <taxon>Morganellaceae</taxon>
        <taxon>Photorhabdus</taxon>
    </lineage>
</organism>
<comment type="caution">
    <text evidence="2">The sequence shown here is derived from an EMBL/GenBank/DDBJ whole genome shotgun (WGS) entry which is preliminary data.</text>
</comment>
<evidence type="ECO:0000313" key="3">
    <source>
        <dbReference type="Proteomes" id="UP000093476"/>
    </source>
</evidence>
<reference evidence="2 3" key="1">
    <citation type="submission" date="2015-12" db="EMBL/GenBank/DDBJ databases">
        <title>Genome comparisons provide insights into the role of secondary metabolites in the pathogenic phase of the Photorhabdus life cycle.</title>
        <authorList>
            <person name="Tobias N.J."/>
            <person name="Mishra B."/>
            <person name="Gupta D.K."/>
            <person name="Thines M."/>
            <person name="Stinear T.P."/>
            <person name="Bode H.B."/>
        </authorList>
    </citation>
    <scope>NUCLEOTIDE SEQUENCE [LARGE SCALE GENOMIC DNA]</scope>
    <source>
        <strain evidence="2 3">PB68.1</strain>
    </source>
</reference>
<name>A0A1C0TYC5_9GAMM</name>
<dbReference type="EMBL" id="LOMY01000192">
    <property type="protein sequence ID" value="OCQ50661.1"/>
    <property type="molecule type" value="Genomic_DNA"/>
</dbReference>
<feature type="region of interest" description="Disordered" evidence="1">
    <location>
        <begin position="1"/>
        <end position="23"/>
    </location>
</feature>
<protein>
    <submittedName>
        <fullName evidence="2">Uncharacterized protein</fullName>
    </submittedName>
</protein>
<keyword evidence="3" id="KW-1185">Reference proteome</keyword>
<dbReference type="STRING" id="286156.Ppb6_04150"/>
<proteinExistence type="predicted"/>
<dbReference type="PATRIC" id="fig|286156.4.peg.4765"/>
<sequence length="104" mass="12295">MSEINKSEVIEIENESSKRKRPLNPEQYRCNHVVAPENSCPWAIIQVYSGNQARRGDWDCPNEYIRLTPESAVNNESDNMIYTQDTSKCMFEKRYVVEFKYFYA</sequence>
<dbReference type="Proteomes" id="UP000093476">
    <property type="component" value="Unassembled WGS sequence"/>
</dbReference>
<dbReference type="AlphaFoldDB" id="A0A1C0TYC5"/>
<gene>
    <name evidence="2" type="ORF">Ppb6_04150</name>
</gene>